<evidence type="ECO:0000313" key="6">
    <source>
        <dbReference type="EMBL" id="TPW26575.1"/>
    </source>
</evidence>
<evidence type="ECO:0000256" key="3">
    <source>
        <dbReference type="ARBA" id="ARBA00023136"/>
    </source>
</evidence>
<dbReference type="InterPro" id="IPR011701">
    <property type="entry name" value="MFS"/>
</dbReference>
<keyword evidence="2 4" id="KW-1133">Transmembrane helix</keyword>
<comment type="caution">
    <text evidence="6">The sequence shown here is derived from an EMBL/GenBank/DDBJ whole genome shotgun (WGS) entry which is preliminary data.</text>
</comment>
<keyword evidence="3 4" id="KW-0472">Membrane</keyword>
<reference evidence="6 7" key="1">
    <citation type="submission" date="2019-06" db="EMBL/GenBank/DDBJ databases">
        <authorList>
            <person name="Li M."/>
        </authorList>
    </citation>
    <scope>NUCLEOTIDE SEQUENCE [LARGE SCALE GENOMIC DNA]</scope>
    <source>
        <strain evidence="6 7">BGMRC2036</strain>
    </source>
</reference>
<dbReference type="EMBL" id="VHLG01000026">
    <property type="protein sequence ID" value="TPW26575.1"/>
    <property type="molecule type" value="Genomic_DNA"/>
</dbReference>
<organism evidence="6 7">
    <name type="scientific">Martelella alba</name>
    <dbReference type="NCBI Taxonomy" id="2590451"/>
    <lineage>
        <taxon>Bacteria</taxon>
        <taxon>Pseudomonadati</taxon>
        <taxon>Pseudomonadota</taxon>
        <taxon>Alphaproteobacteria</taxon>
        <taxon>Hyphomicrobiales</taxon>
        <taxon>Aurantimonadaceae</taxon>
        <taxon>Martelella</taxon>
    </lineage>
</organism>
<feature type="transmembrane region" description="Helical" evidence="4">
    <location>
        <begin position="428"/>
        <end position="447"/>
    </location>
</feature>
<dbReference type="Proteomes" id="UP000318801">
    <property type="component" value="Unassembled WGS sequence"/>
</dbReference>
<evidence type="ECO:0000313" key="7">
    <source>
        <dbReference type="Proteomes" id="UP000318801"/>
    </source>
</evidence>
<dbReference type="AlphaFoldDB" id="A0A506U0U3"/>
<feature type="transmembrane region" description="Helical" evidence="4">
    <location>
        <begin position="308"/>
        <end position="330"/>
    </location>
</feature>
<name>A0A506U0U3_9HYPH</name>
<feature type="transmembrane region" description="Helical" evidence="4">
    <location>
        <begin position="142"/>
        <end position="162"/>
    </location>
</feature>
<dbReference type="InterPro" id="IPR020846">
    <property type="entry name" value="MFS_dom"/>
</dbReference>
<dbReference type="OrthoDB" id="9815356at2"/>
<dbReference type="PROSITE" id="PS50850">
    <property type="entry name" value="MFS"/>
    <property type="match status" value="1"/>
</dbReference>
<feature type="transmembrane region" description="Helical" evidence="4">
    <location>
        <begin position="275"/>
        <end position="296"/>
    </location>
</feature>
<dbReference type="PANTHER" id="PTHR42910:SF1">
    <property type="entry name" value="MAJOR FACILITATOR SUPERFAMILY (MFS) PROFILE DOMAIN-CONTAINING PROTEIN"/>
    <property type="match status" value="1"/>
</dbReference>
<dbReference type="SUPFAM" id="SSF103473">
    <property type="entry name" value="MFS general substrate transporter"/>
    <property type="match status" value="1"/>
</dbReference>
<feature type="transmembrane region" description="Helical" evidence="4">
    <location>
        <begin position="229"/>
        <end position="255"/>
    </location>
</feature>
<keyword evidence="1 4" id="KW-0812">Transmembrane</keyword>
<dbReference type="CDD" id="cd17324">
    <property type="entry name" value="MFS_NepI_like"/>
    <property type="match status" value="1"/>
</dbReference>
<feature type="domain" description="Major facilitator superfamily (MFS) profile" evidence="5">
    <location>
        <begin position="68"/>
        <end position="454"/>
    </location>
</feature>
<keyword evidence="7" id="KW-1185">Reference proteome</keyword>
<feature type="transmembrane region" description="Helical" evidence="4">
    <location>
        <begin position="366"/>
        <end position="390"/>
    </location>
</feature>
<dbReference type="InterPro" id="IPR036259">
    <property type="entry name" value="MFS_trans_sf"/>
</dbReference>
<dbReference type="Gene3D" id="1.20.1250.20">
    <property type="entry name" value="MFS general substrate transporter like domains"/>
    <property type="match status" value="1"/>
</dbReference>
<accession>A0A506U0U3</accession>
<feature type="transmembrane region" description="Helical" evidence="4">
    <location>
        <begin position="402"/>
        <end position="422"/>
    </location>
</feature>
<gene>
    <name evidence="6" type="ORF">FJU08_22015</name>
</gene>
<feature type="transmembrane region" description="Helical" evidence="4">
    <location>
        <begin position="342"/>
        <end position="360"/>
    </location>
</feature>
<evidence type="ECO:0000256" key="4">
    <source>
        <dbReference type="SAM" id="Phobius"/>
    </source>
</evidence>
<evidence type="ECO:0000259" key="5">
    <source>
        <dbReference type="PROSITE" id="PS50850"/>
    </source>
</evidence>
<proteinExistence type="predicted"/>
<dbReference type="GO" id="GO:0022857">
    <property type="term" value="F:transmembrane transporter activity"/>
    <property type="evidence" value="ECO:0007669"/>
    <property type="project" value="InterPro"/>
</dbReference>
<dbReference type="Pfam" id="PF07690">
    <property type="entry name" value="MFS_1"/>
    <property type="match status" value="1"/>
</dbReference>
<evidence type="ECO:0000256" key="2">
    <source>
        <dbReference type="ARBA" id="ARBA00022989"/>
    </source>
</evidence>
<sequence>MLLRRQPLPPFANERCGFSLKADAPPWRKSASVKHLGRYRGGSRPVPLSFPGATRLLLQGTGSMVDNATVTPGRTIWLMAVTAGTVVANNYYNQPLLGEMAADLSVSDQAASWIASATQIGYALGLLALLPLGDRVDRRRMISLMLCLSAVMMVLFSLAGTYALVVPLGFLIGLTSIVPQILPPIASQIVPPESAPSAVGKVMAGLLLGIVLSRFVGGWLGDLIGWRQVYLVAAGIMIVLMIVLRLSLPAFAPTFKGSYLDLMGSLKTLFLRHPLLRSISFAAALQFGAFSLFWTTLAFHLSAMPGHYSARMAGSFALVGAVGVLGALATGRAVSRFSTRQVLVFSGALMLLAFVLFMGATRSLVLMVPAVILLDLGMQMSHVTSMSTILGIDRQSTSRLNTVYMVTRFAGGALGTVAGGFAWHYGGWMAVTMVGALFCLVALLINAGASSTAEGSMTDAV</sequence>
<feature type="transmembrane region" description="Helical" evidence="4">
    <location>
        <begin position="112"/>
        <end position="130"/>
    </location>
</feature>
<evidence type="ECO:0000256" key="1">
    <source>
        <dbReference type="ARBA" id="ARBA00022692"/>
    </source>
</evidence>
<protein>
    <submittedName>
        <fullName evidence="6">MFS transporter</fullName>
    </submittedName>
</protein>
<dbReference type="PANTHER" id="PTHR42910">
    <property type="entry name" value="TRANSPORTER SCO4007-RELATED"/>
    <property type="match status" value="1"/>
</dbReference>